<feature type="region of interest" description="Disordered" evidence="3">
    <location>
        <begin position="1"/>
        <end position="35"/>
    </location>
</feature>
<keyword evidence="2" id="KW-0349">Heme</keyword>
<keyword evidence="5" id="KW-1185">Reference proteome</keyword>
<dbReference type="InterPro" id="IPR001128">
    <property type="entry name" value="Cyt_P450"/>
</dbReference>
<gene>
    <name evidence="4" type="ORF">JRO89_XS14G0127300</name>
</gene>
<dbReference type="Pfam" id="PF00067">
    <property type="entry name" value="p450"/>
    <property type="match status" value="1"/>
</dbReference>
<dbReference type="PRINTS" id="PR00463">
    <property type="entry name" value="EP450I"/>
</dbReference>
<keyword evidence="2" id="KW-0503">Monooxygenase</keyword>
<evidence type="ECO:0000256" key="3">
    <source>
        <dbReference type="SAM" id="MobiDB-lite"/>
    </source>
</evidence>
<dbReference type="SUPFAM" id="SSF48264">
    <property type="entry name" value="Cytochrome P450"/>
    <property type="match status" value="1"/>
</dbReference>
<proteinExistence type="inferred from homology"/>
<dbReference type="InterPro" id="IPR002401">
    <property type="entry name" value="Cyt_P450_E_grp-I"/>
</dbReference>
<keyword evidence="2" id="KW-0479">Metal-binding</keyword>
<dbReference type="InterPro" id="IPR036396">
    <property type="entry name" value="Cyt_P450_sf"/>
</dbReference>
<evidence type="ECO:0000256" key="1">
    <source>
        <dbReference type="ARBA" id="ARBA00010617"/>
    </source>
</evidence>
<dbReference type="EMBL" id="JAFEMO010000014">
    <property type="protein sequence ID" value="KAH7548435.1"/>
    <property type="molecule type" value="Genomic_DNA"/>
</dbReference>
<protein>
    <recommendedName>
        <fullName evidence="6">Cytochrome P450</fullName>
    </recommendedName>
</protein>
<dbReference type="PANTHER" id="PTHR24291">
    <property type="entry name" value="CYTOCHROME P450 FAMILY 4"/>
    <property type="match status" value="1"/>
</dbReference>
<dbReference type="InterPro" id="IPR017972">
    <property type="entry name" value="Cyt_P450_CS"/>
</dbReference>
<dbReference type="PROSITE" id="PS00086">
    <property type="entry name" value="CYTOCHROME_P450"/>
    <property type="match status" value="1"/>
</dbReference>
<dbReference type="PRINTS" id="PR00385">
    <property type="entry name" value="P450"/>
</dbReference>
<comment type="caution">
    <text evidence="4">The sequence shown here is derived from an EMBL/GenBank/DDBJ whole genome shotgun (WGS) entry which is preliminary data.</text>
</comment>
<dbReference type="CDD" id="cd00302">
    <property type="entry name" value="cytochrome_P450"/>
    <property type="match status" value="1"/>
</dbReference>
<dbReference type="PANTHER" id="PTHR24291:SF185">
    <property type="entry name" value="PREMNASPIRODIENE OXYGENASE-LIKE"/>
    <property type="match status" value="1"/>
</dbReference>
<keyword evidence="2" id="KW-0408">Iron</keyword>
<dbReference type="Proteomes" id="UP000827721">
    <property type="component" value="Unassembled WGS sequence"/>
</dbReference>
<evidence type="ECO:0000313" key="4">
    <source>
        <dbReference type="EMBL" id="KAH7548435.1"/>
    </source>
</evidence>
<sequence length="607" mass="67903">MCSVSQPVYPKSPTKSRWHAHHHDFSSRNDKVQSPSHHRLVFVKKTKKKETIMGSSSNDDPGKFLREYAQWEINAFLWISLITITYLLLDKVINLLRLWSHARKIPGPPSSSFCGHSRLLSRQSLTEVLAESHEKYGSVVKLWLGPTKLLVSVKEPALIKEMLLKAEDKLPLTGKAFRLAFGQLSLFASSFDKVQKKRESLGMELNGRILERRNINYAKIVDSAMERINEIMGKGSIDCRMASQQMAFTMLGATVFGDAFLAWSKATIYEELLMTIAKDACFWASYRVTPFWKRGFWMYQHLCTKLKCLTQDIVQQCRRNCKSFCNTDQSSHAVNAGLETALGGPSCSDVLKPDNVFSQELNGHINVKEEPCGNIMGVMFHGCLTTAGLVGNILARLATHQEIQDKIYSEIIKAQNESVKEDQISVDKMLLLLATIYESARLLPAGPLLQRCSLKDDFTLKTGVTIPAGAVLVVPIQLVQMDNCSWGSDANQFNPYRFLSETGRQSDQAHNNSFAGATDDHVDPGQSSFVLNDPNDNTAFLPFGSGSRACIGQKFIIQGVATLFASLLERYEIRLQPGLENNLKPTMNNCVVQLLPSPKIVFVRRDS</sequence>
<comment type="similarity">
    <text evidence="1 2">Belongs to the cytochrome P450 family.</text>
</comment>
<evidence type="ECO:0000313" key="5">
    <source>
        <dbReference type="Proteomes" id="UP000827721"/>
    </source>
</evidence>
<reference evidence="4 5" key="1">
    <citation type="submission" date="2021-02" db="EMBL/GenBank/DDBJ databases">
        <title>Plant Genome Project.</title>
        <authorList>
            <person name="Zhang R.-G."/>
        </authorList>
    </citation>
    <scope>NUCLEOTIDE SEQUENCE [LARGE SCALE GENOMIC DNA]</scope>
    <source>
        <tissue evidence="4">Leaves</tissue>
    </source>
</reference>
<dbReference type="Gene3D" id="1.10.630.10">
    <property type="entry name" value="Cytochrome P450"/>
    <property type="match status" value="1"/>
</dbReference>
<dbReference type="InterPro" id="IPR050196">
    <property type="entry name" value="Cytochrome_P450_Monoox"/>
</dbReference>
<name>A0ABQ8H522_9ROSI</name>
<accession>A0ABQ8H522</accession>
<evidence type="ECO:0000256" key="2">
    <source>
        <dbReference type="RuleBase" id="RU000461"/>
    </source>
</evidence>
<keyword evidence="2" id="KW-0560">Oxidoreductase</keyword>
<organism evidence="4 5">
    <name type="scientific">Xanthoceras sorbifolium</name>
    <dbReference type="NCBI Taxonomy" id="99658"/>
    <lineage>
        <taxon>Eukaryota</taxon>
        <taxon>Viridiplantae</taxon>
        <taxon>Streptophyta</taxon>
        <taxon>Embryophyta</taxon>
        <taxon>Tracheophyta</taxon>
        <taxon>Spermatophyta</taxon>
        <taxon>Magnoliopsida</taxon>
        <taxon>eudicotyledons</taxon>
        <taxon>Gunneridae</taxon>
        <taxon>Pentapetalae</taxon>
        <taxon>rosids</taxon>
        <taxon>malvids</taxon>
        <taxon>Sapindales</taxon>
        <taxon>Sapindaceae</taxon>
        <taxon>Xanthoceroideae</taxon>
        <taxon>Xanthoceras</taxon>
    </lineage>
</organism>
<evidence type="ECO:0008006" key="6">
    <source>
        <dbReference type="Google" id="ProtNLM"/>
    </source>
</evidence>